<dbReference type="Proteomes" id="UP000887565">
    <property type="component" value="Unplaced"/>
</dbReference>
<keyword evidence="1" id="KW-1133">Transmembrane helix</keyword>
<keyword evidence="1" id="KW-0472">Membrane</keyword>
<protein>
    <submittedName>
        <fullName evidence="3">Uncharacterized protein</fullName>
    </submittedName>
</protein>
<proteinExistence type="predicted"/>
<evidence type="ECO:0000313" key="3">
    <source>
        <dbReference type="WBParaSite" id="nRc.2.0.1.t27544-RA"/>
    </source>
</evidence>
<accession>A0A915JMU4</accession>
<dbReference type="WBParaSite" id="nRc.2.0.1.t27544-RA">
    <property type="protein sequence ID" value="nRc.2.0.1.t27544-RA"/>
    <property type="gene ID" value="nRc.2.0.1.g27544"/>
</dbReference>
<reference evidence="3" key="1">
    <citation type="submission" date="2022-11" db="UniProtKB">
        <authorList>
            <consortium name="WormBaseParasite"/>
        </authorList>
    </citation>
    <scope>IDENTIFICATION</scope>
</reference>
<evidence type="ECO:0000313" key="2">
    <source>
        <dbReference type="Proteomes" id="UP000887565"/>
    </source>
</evidence>
<feature type="transmembrane region" description="Helical" evidence="1">
    <location>
        <begin position="124"/>
        <end position="141"/>
    </location>
</feature>
<evidence type="ECO:0000256" key="1">
    <source>
        <dbReference type="SAM" id="Phobius"/>
    </source>
</evidence>
<sequence>MPTVRTFDPDGIRVFDHSENISGYRVKRLTSDGPGHVRLLKVQRRGKQHEAMRILTIMWNECCHDTLRIGTATAKKNVFEHKIMLFFMRFEDYNSRKLQSVKASFVIAKRNCILLTRKQSSIQGYYFVIILSYFVPLYVILMDCEPSHTIFQDQLRRWRRWHVFEIGLNFPRPVQLYDPRVQQFDIFVGRYTQAWCQTLVDHILQGRPTVFDHEINFQRRNFAHTLISIKKVIIKFSGFEAGSMYMSAFNWTAKRDLSCSKTKDGGSMVEISKATHL</sequence>
<name>A0A915JMU4_ROMCU</name>
<dbReference type="AlphaFoldDB" id="A0A915JMU4"/>
<keyword evidence="1" id="KW-0812">Transmembrane</keyword>
<organism evidence="2 3">
    <name type="scientific">Romanomermis culicivorax</name>
    <name type="common">Nematode worm</name>
    <dbReference type="NCBI Taxonomy" id="13658"/>
    <lineage>
        <taxon>Eukaryota</taxon>
        <taxon>Metazoa</taxon>
        <taxon>Ecdysozoa</taxon>
        <taxon>Nematoda</taxon>
        <taxon>Enoplea</taxon>
        <taxon>Dorylaimia</taxon>
        <taxon>Mermithida</taxon>
        <taxon>Mermithoidea</taxon>
        <taxon>Mermithidae</taxon>
        <taxon>Romanomermis</taxon>
    </lineage>
</organism>
<keyword evidence="2" id="KW-1185">Reference proteome</keyword>